<dbReference type="PROSITE" id="PS50089">
    <property type="entry name" value="ZF_RING_2"/>
    <property type="match status" value="1"/>
</dbReference>
<dbReference type="GO" id="GO:0005634">
    <property type="term" value="C:nucleus"/>
    <property type="evidence" value="ECO:0007669"/>
    <property type="project" value="UniProtKB-SubCell"/>
</dbReference>
<dbReference type="PROSITE" id="PS50157">
    <property type="entry name" value="ZINC_FINGER_C2H2_2"/>
    <property type="match status" value="9"/>
</dbReference>
<dbReference type="SUPFAM" id="SSF57667">
    <property type="entry name" value="beta-beta-alpha zinc fingers"/>
    <property type="match status" value="2"/>
</dbReference>
<keyword evidence="3" id="KW-0677">Repeat</keyword>
<dbReference type="InterPro" id="IPR017907">
    <property type="entry name" value="Znf_RING_CS"/>
</dbReference>
<dbReference type="OrthoDB" id="6105938at2759"/>
<dbReference type="PANTHER" id="PTHR24406">
    <property type="entry name" value="TRANSCRIPTIONAL REPRESSOR CTCFL-RELATED"/>
    <property type="match status" value="1"/>
</dbReference>
<evidence type="ECO:0000256" key="7">
    <source>
        <dbReference type="PROSITE-ProRule" id="PRU00042"/>
    </source>
</evidence>
<feature type="domain" description="RING-type" evidence="9">
    <location>
        <begin position="751"/>
        <end position="790"/>
    </location>
</feature>
<dbReference type="GO" id="GO:0008270">
    <property type="term" value="F:zinc ion binding"/>
    <property type="evidence" value="ECO:0007669"/>
    <property type="project" value="UniProtKB-KW"/>
</dbReference>
<feature type="domain" description="C2H2-type" evidence="10">
    <location>
        <begin position="159"/>
        <end position="182"/>
    </location>
</feature>
<dbReference type="EMBL" id="KV448293">
    <property type="protein sequence ID" value="OAX38468.1"/>
    <property type="molecule type" value="Genomic_DNA"/>
</dbReference>
<dbReference type="PROSITE" id="PS00028">
    <property type="entry name" value="ZINC_FINGER_C2H2_1"/>
    <property type="match status" value="7"/>
</dbReference>
<dbReference type="InterPro" id="IPR013083">
    <property type="entry name" value="Znf_RING/FYVE/PHD"/>
</dbReference>
<feature type="region of interest" description="Disordered" evidence="8">
    <location>
        <begin position="550"/>
        <end position="596"/>
    </location>
</feature>
<keyword evidence="6" id="KW-0539">Nucleus</keyword>
<feature type="domain" description="C2H2-type" evidence="10">
    <location>
        <begin position="184"/>
        <end position="207"/>
    </location>
</feature>
<gene>
    <name evidence="11" type="ORF">K503DRAFT_718149</name>
</gene>
<feature type="compositionally biased region" description="Polar residues" evidence="8">
    <location>
        <begin position="247"/>
        <end position="259"/>
    </location>
</feature>
<keyword evidence="12" id="KW-1185">Reference proteome</keyword>
<feature type="compositionally biased region" description="Basic and acidic residues" evidence="8">
    <location>
        <begin position="316"/>
        <end position="337"/>
    </location>
</feature>
<dbReference type="SMART" id="SM00184">
    <property type="entry name" value="RING"/>
    <property type="match status" value="1"/>
</dbReference>
<feature type="domain" description="C2H2-type" evidence="10">
    <location>
        <begin position="107"/>
        <end position="130"/>
    </location>
</feature>
<comment type="subcellular location">
    <subcellularLocation>
        <location evidence="1">Nucleus</location>
    </subcellularLocation>
</comment>
<accession>A0A1B7N0S1</accession>
<evidence type="ECO:0000256" key="2">
    <source>
        <dbReference type="ARBA" id="ARBA00022723"/>
    </source>
</evidence>
<protein>
    <recommendedName>
        <fullName evidence="13">RING-type domain-containing protein</fullName>
    </recommendedName>
</protein>
<dbReference type="AlphaFoldDB" id="A0A1B7N0S1"/>
<evidence type="ECO:0000256" key="4">
    <source>
        <dbReference type="ARBA" id="ARBA00022771"/>
    </source>
</evidence>
<evidence type="ECO:0000256" key="1">
    <source>
        <dbReference type="ARBA" id="ARBA00004123"/>
    </source>
</evidence>
<evidence type="ECO:0000259" key="10">
    <source>
        <dbReference type="PROSITE" id="PS50157"/>
    </source>
</evidence>
<dbReference type="Proteomes" id="UP000092154">
    <property type="component" value="Unassembled WGS sequence"/>
</dbReference>
<feature type="compositionally biased region" description="Polar residues" evidence="8">
    <location>
        <begin position="564"/>
        <end position="596"/>
    </location>
</feature>
<dbReference type="InterPro" id="IPR001841">
    <property type="entry name" value="Znf_RING"/>
</dbReference>
<dbReference type="InParanoid" id="A0A1B7N0S1"/>
<feature type="region of interest" description="Disordered" evidence="8">
    <location>
        <begin position="247"/>
        <end position="346"/>
    </location>
</feature>
<keyword evidence="2" id="KW-0479">Metal-binding</keyword>
<evidence type="ECO:0000256" key="5">
    <source>
        <dbReference type="ARBA" id="ARBA00022833"/>
    </source>
</evidence>
<dbReference type="Gene3D" id="3.30.40.10">
    <property type="entry name" value="Zinc/RING finger domain, C3HC4 (zinc finger)"/>
    <property type="match status" value="1"/>
</dbReference>
<evidence type="ECO:0000313" key="11">
    <source>
        <dbReference type="EMBL" id="OAX38468.1"/>
    </source>
</evidence>
<dbReference type="PROSITE" id="PS00518">
    <property type="entry name" value="ZF_RING_1"/>
    <property type="match status" value="1"/>
</dbReference>
<evidence type="ECO:0000256" key="6">
    <source>
        <dbReference type="ARBA" id="ARBA00023242"/>
    </source>
</evidence>
<keyword evidence="4 7" id="KW-0863">Zinc-finger</keyword>
<dbReference type="Pfam" id="PF00097">
    <property type="entry name" value="zf-C3HC4"/>
    <property type="match status" value="1"/>
</dbReference>
<feature type="domain" description="C2H2-type" evidence="10">
    <location>
        <begin position="210"/>
        <end position="238"/>
    </location>
</feature>
<dbReference type="InterPro" id="IPR018957">
    <property type="entry name" value="Znf_C3HC4_RING-type"/>
</dbReference>
<dbReference type="InterPro" id="IPR013087">
    <property type="entry name" value="Znf_C2H2_type"/>
</dbReference>
<dbReference type="Gene3D" id="3.30.160.60">
    <property type="entry name" value="Classic Zinc Finger"/>
    <property type="match status" value="4"/>
</dbReference>
<dbReference type="STRING" id="1314800.A0A1B7N0S1"/>
<name>A0A1B7N0S1_9AGAM</name>
<feature type="domain" description="C2H2-type" evidence="10">
    <location>
        <begin position="29"/>
        <end position="52"/>
    </location>
</feature>
<feature type="domain" description="C2H2-type" evidence="10">
    <location>
        <begin position="2"/>
        <end position="30"/>
    </location>
</feature>
<dbReference type="SMART" id="SM00355">
    <property type="entry name" value="ZnF_C2H2"/>
    <property type="match status" value="9"/>
</dbReference>
<dbReference type="InterPro" id="IPR036236">
    <property type="entry name" value="Znf_C2H2_sf"/>
</dbReference>
<dbReference type="Pfam" id="PF00096">
    <property type="entry name" value="zf-C2H2"/>
    <property type="match status" value="1"/>
</dbReference>
<evidence type="ECO:0000313" key="12">
    <source>
        <dbReference type="Proteomes" id="UP000092154"/>
    </source>
</evidence>
<sequence length="803" mass="88781">MPVCNRCSRCFIDGNALSMHTKSKHPAEYECSHCDRTFKTEAGRDQHEEVKHPEYECSYCDRTFKTEAGRDQHEEAKHPEYECSYCDRTFKTEAGRDQHEEVKHPEYECSYCDRTFKTEAGRDQHEEAKHPDYECSYCDHTFKTGAGRDQHEREKHPEYDCPHCDLTFTTSEGREKHQRTKHRFRCILCDRDFLSEGALEQHDEAVHPVYECRYCDEDFSSEQSCAQHQTTMHPALRSTICSSSYQLRDSVTSQESTPVPSGDYSDAPLDEDSDASDDNSDALSDGHREAPSDDQSEASSDYHSEAPSDDQSEASSDYHSEAPSDHHSDVPSDDRSEVSTTLPNEQVTVPKPVAKFACETCTELQHFATMLSVDLPGAIEPKAVEDSLIESRKPIDPLVDGCCNIVEDTMVSQHEQTLLDVERGVDGELSSGLTPSPPASGYKDDGLDSSTLMEDDITLQSCAVRPECGSILCDMDMLEHRVTGTTSIDPHLVIQNLTVHERTFRELDLQLDLLIDSRLKTQDYSMARAEASGDQQTILDVVMNHQQTDNLSVPHAPGLEHDNASSPRSAESLASDTLSSIDSVSTQGHSPPCITSPQVYAAEFEPRADLDNLCTRDLVPSPTPSEHGSLRPASITQESHIIESRPRSPSTSGGSADDFPDADPASTPSSPLSERSIVFVSAESIPEYLIENHAYLVATSAPSRPSSAASSYIRLPSVASLDSMLPQEEPDLLEASLAGSPSTNGPSRLHCRICLQDPCDDLTATMCGHVFCNRCIIDAVMTRSACPVCNAPTLLYCLFRLDI</sequence>
<evidence type="ECO:0000259" key="9">
    <source>
        <dbReference type="PROSITE" id="PS50089"/>
    </source>
</evidence>
<feature type="domain" description="C2H2-type" evidence="10">
    <location>
        <begin position="133"/>
        <end position="156"/>
    </location>
</feature>
<feature type="compositionally biased region" description="Acidic residues" evidence="8">
    <location>
        <begin position="268"/>
        <end position="280"/>
    </location>
</feature>
<keyword evidence="5" id="KW-0862">Zinc</keyword>
<organism evidence="11 12">
    <name type="scientific">Rhizopogon vinicolor AM-OR11-026</name>
    <dbReference type="NCBI Taxonomy" id="1314800"/>
    <lineage>
        <taxon>Eukaryota</taxon>
        <taxon>Fungi</taxon>
        <taxon>Dikarya</taxon>
        <taxon>Basidiomycota</taxon>
        <taxon>Agaricomycotina</taxon>
        <taxon>Agaricomycetes</taxon>
        <taxon>Agaricomycetidae</taxon>
        <taxon>Boletales</taxon>
        <taxon>Suillineae</taxon>
        <taxon>Rhizopogonaceae</taxon>
        <taxon>Rhizopogon</taxon>
    </lineage>
</organism>
<proteinExistence type="predicted"/>
<dbReference type="SUPFAM" id="SSF57850">
    <property type="entry name" value="RING/U-box"/>
    <property type="match status" value="1"/>
</dbReference>
<dbReference type="InterPro" id="IPR050888">
    <property type="entry name" value="ZnF_C2H2-type_TF"/>
</dbReference>
<reference evidence="11 12" key="1">
    <citation type="submission" date="2016-06" db="EMBL/GenBank/DDBJ databases">
        <title>Comparative genomics of the ectomycorrhizal sister species Rhizopogon vinicolor and Rhizopogon vesiculosus (Basidiomycota: Boletales) reveals a divergence of the mating type B locus.</title>
        <authorList>
            <consortium name="DOE Joint Genome Institute"/>
            <person name="Mujic A.B."/>
            <person name="Kuo A."/>
            <person name="Tritt A."/>
            <person name="Lipzen A."/>
            <person name="Chen C."/>
            <person name="Johnson J."/>
            <person name="Sharma A."/>
            <person name="Barry K."/>
            <person name="Grigoriev I.V."/>
            <person name="Spatafora J.W."/>
        </authorList>
    </citation>
    <scope>NUCLEOTIDE SEQUENCE [LARGE SCALE GENOMIC DNA]</scope>
    <source>
        <strain evidence="11 12">AM-OR11-026</strain>
    </source>
</reference>
<evidence type="ECO:0000256" key="3">
    <source>
        <dbReference type="ARBA" id="ARBA00022737"/>
    </source>
</evidence>
<feature type="domain" description="C2H2-type" evidence="10">
    <location>
        <begin position="55"/>
        <end position="78"/>
    </location>
</feature>
<feature type="domain" description="C2H2-type" evidence="10">
    <location>
        <begin position="81"/>
        <end position="104"/>
    </location>
</feature>
<feature type="compositionally biased region" description="Low complexity" evidence="8">
    <location>
        <begin position="647"/>
        <end position="671"/>
    </location>
</feature>
<evidence type="ECO:0000256" key="8">
    <source>
        <dbReference type="SAM" id="MobiDB-lite"/>
    </source>
</evidence>
<evidence type="ECO:0008006" key="13">
    <source>
        <dbReference type="Google" id="ProtNLM"/>
    </source>
</evidence>
<feature type="region of interest" description="Disordered" evidence="8">
    <location>
        <begin position="615"/>
        <end position="673"/>
    </location>
</feature>